<comment type="similarity">
    <text evidence="2 6">Belongs to the plant self-incompatibility (S1) protein family.</text>
</comment>
<dbReference type="InterPro" id="IPR010264">
    <property type="entry name" value="Self-incomp_S1"/>
</dbReference>
<proteinExistence type="inferred from homology"/>
<dbReference type="EMBL" id="NKXS01004337">
    <property type="protein sequence ID" value="PIN06704.1"/>
    <property type="molecule type" value="Genomic_DNA"/>
</dbReference>
<evidence type="ECO:0000313" key="7">
    <source>
        <dbReference type="EMBL" id="PIN06704.1"/>
    </source>
</evidence>
<keyword evidence="8" id="KW-1185">Reference proteome</keyword>
<dbReference type="GO" id="GO:0060320">
    <property type="term" value="P:rejection of self pollen"/>
    <property type="evidence" value="ECO:0007669"/>
    <property type="project" value="UniProtKB-KW"/>
</dbReference>
<evidence type="ECO:0000313" key="8">
    <source>
        <dbReference type="Proteomes" id="UP000231279"/>
    </source>
</evidence>
<dbReference type="GO" id="GO:0005576">
    <property type="term" value="C:extracellular region"/>
    <property type="evidence" value="ECO:0007669"/>
    <property type="project" value="UniProtKB-SubCell"/>
</dbReference>
<comment type="subcellular location">
    <subcellularLocation>
        <location evidence="1 6">Secreted</location>
    </subcellularLocation>
</comment>
<evidence type="ECO:0000256" key="4">
    <source>
        <dbReference type="ARBA" id="ARBA00022525"/>
    </source>
</evidence>
<reference evidence="8" key="1">
    <citation type="journal article" date="2018" name="Gigascience">
        <title>Genome assembly of the Pink Ipe (Handroanthus impetiginosus, Bignoniaceae), a highly valued, ecologically keystone Neotropical timber forest tree.</title>
        <authorList>
            <person name="Silva-Junior O.B."/>
            <person name="Grattapaglia D."/>
            <person name="Novaes E."/>
            <person name="Collevatti R.G."/>
        </authorList>
    </citation>
    <scope>NUCLEOTIDE SEQUENCE [LARGE SCALE GENOMIC DNA]</scope>
    <source>
        <strain evidence="8">cv. UFG-1</strain>
    </source>
</reference>
<evidence type="ECO:0000256" key="2">
    <source>
        <dbReference type="ARBA" id="ARBA00005581"/>
    </source>
</evidence>
<dbReference type="OrthoDB" id="912885at2759"/>
<keyword evidence="4 6" id="KW-0964">Secreted</keyword>
<accession>A0A2G9GN31</accession>
<evidence type="ECO:0000256" key="1">
    <source>
        <dbReference type="ARBA" id="ARBA00004613"/>
    </source>
</evidence>
<keyword evidence="3 6" id="KW-0713">Self-incompatibility</keyword>
<feature type="chain" id="PRO_5025084345" description="S-protein homolog" evidence="6">
    <location>
        <begin position="25"/>
        <end position="140"/>
    </location>
</feature>
<dbReference type="Proteomes" id="UP000231279">
    <property type="component" value="Unassembled WGS sequence"/>
</dbReference>
<name>A0A2G9GN31_9LAMI</name>
<evidence type="ECO:0000256" key="5">
    <source>
        <dbReference type="ARBA" id="ARBA00022729"/>
    </source>
</evidence>
<protein>
    <recommendedName>
        <fullName evidence="6">S-protein homolog</fullName>
    </recommendedName>
</protein>
<dbReference type="AlphaFoldDB" id="A0A2G9GN31"/>
<gene>
    <name evidence="7" type="ORF">CDL12_20735</name>
</gene>
<dbReference type="PANTHER" id="PTHR31232:SF155">
    <property type="entry name" value="PLANT SELF-INCOMPATIBILITY PROTEIN S1 FAMILY"/>
    <property type="match status" value="1"/>
</dbReference>
<dbReference type="PANTHER" id="PTHR31232">
    <property type="match status" value="1"/>
</dbReference>
<feature type="signal peptide" evidence="6">
    <location>
        <begin position="1"/>
        <end position="24"/>
    </location>
</feature>
<dbReference type="Pfam" id="PF05938">
    <property type="entry name" value="Self-incomp_S1"/>
    <property type="match status" value="1"/>
</dbReference>
<evidence type="ECO:0000256" key="3">
    <source>
        <dbReference type="ARBA" id="ARBA00022471"/>
    </source>
</evidence>
<comment type="caution">
    <text evidence="7">The sequence shown here is derived from an EMBL/GenBank/DDBJ whole genome shotgun (WGS) entry which is preliminary data.</text>
</comment>
<organism evidence="7 8">
    <name type="scientific">Handroanthus impetiginosus</name>
    <dbReference type="NCBI Taxonomy" id="429701"/>
    <lineage>
        <taxon>Eukaryota</taxon>
        <taxon>Viridiplantae</taxon>
        <taxon>Streptophyta</taxon>
        <taxon>Embryophyta</taxon>
        <taxon>Tracheophyta</taxon>
        <taxon>Spermatophyta</taxon>
        <taxon>Magnoliopsida</taxon>
        <taxon>eudicotyledons</taxon>
        <taxon>Gunneridae</taxon>
        <taxon>Pentapetalae</taxon>
        <taxon>asterids</taxon>
        <taxon>lamiids</taxon>
        <taxon>Lamiales</taxon>
        <taxon>Bignoniaceae</taxon>
        <taxon>Crescentiina</taxon>
        <taxon>Tabebuia alliance</taxon>
        <taxon>Handroanthus</taxon>
    </lineage>
</organism>
<sequence length="140" mass="16829">MIHNIVKIFLLFLLIKIEIFNADARRCVFADEKVHIINRLPSNSSRLKVHCQSKDDDLGYHILKPNDDYNWSFCDNIFATSLFFCHLWWGKKDIAFDAFKARWFEGERDQVYWVAKKDGIYYTDVRPIEGFLEKKFNWKK</sequence>
<keyword evidence="5 6" id="KW-0732">Signal</keyword>
<evidence type="ECO:0000256" key="6">
    <source>
        <dbReference type="RuleBase" id="RU367044"/>
    </source>
</evidence>